<dbReference type="PANTHER" id="PTHR43679">
    <property type="entry name" value="OCTANOYLTRANSFERASE LIPM-RELATED"/>
    <property type="match status" value="1"/>
</dbReference>
<reference evidence="3 4" key="1">
    <citation type="submission" date="2018-01" db="EMBL/GenBank/DDBJ databases">
        <title>The whole genome sequencing and assembly of Paenibacillus chitinolyticus KCCM 41400 strain.</title>
        <authorList>
            <person name="Kim J.-Y."/>
            <person name="Park M.-K."/>
            <person name="Lee Y.-J."/>
            <person name="Yi H."/>
            <person name="Bahn Y.-S."/>
            <person name="Kim J.F."/>
            <person name="Lee D.-W."/>
        </authorList>
    </citation>
    <scope>NUCLEOTIDE SEQUENCE [LARGE SCALE GENOMIC DNA]</scope>
    <source>
        <strain evidence="3 4">KCCM 41400</strain>
    </source>
</reference>
<dbReference type="KEGG" id="pchi:PC41400_24025"/>
<gene>
    <name evidence="2" type="ORF">M5X16_02955</name>
    <name evidence="3" type="ORF">PC41400_24025</name>
</gene>
<dbReference type="RefSeq" id="WP_042230339.1">
    <property type="nucleotide sequence ID" value="NZ_CP026520.1"/>
</dbReference>
<dbReference type="Proteomes" id="UP000288943">
    <property type="component" value="Chromosome"/>
</dbReference>
<accession>A0A410X1T7</accession>
<dbReference type="InterPro" id="IPR045864">
    <property type="entry name" value="aa-tRNA-synth_II/BPL/LPL"/>
</dbReference>
<dbReference type="Gene3D" id="3.30.930.10">
    <property type="entry name" value="Bira Bifunctional Protein, Domain 2"/>
    <property type="match status" value="1"/>
</dbReference>
<reference evidence="2 5" key="2">
    <citation type="submission" date="2022-05" db="EMBL/GenBank/DDBJ databases">
        <title>Genome Sequencing of Bee-Associated Microbes.</title>
        <authorList>
            <person name="Dunlap C."/>
        </authorList>
    </citation>
    <scope>NUCLEOTIDE SEQUENCE [LARGE SCALE GENOMIC DNA]</scope>
    <source>
        <strain evidence="2 5">NRRL B-23120</strain>
    </source>
</reference>
<dbReference type="PROSITE" id="PS51733">
    <property type="entry name" value="BPL_LPL_CATALYTIC"/>
    <property type="match status" value="1"/>
</dbReference>
<dbReference type="Proteomes" id="UP001527202">
    <property type="component" value="Unassembled WGS sequence"/>
</dbReference>
<dbReference type="EMBL" id="CP026520">
    <property type="protein sequence ID" value="QAV20578.1"/>
    <property type="molecule type" value="Genomic_DNA"/>
</dbReference>
<keyword evidence="5" id="KW-1185">Reference proteome</keyword>
<dbReference type="GO" id="GO:0009249">
    <property type="term" value="P:protein lipoylation"/>
    <property type="evidence" value="ECO:0007669"/>
    <property type="project" value="UniProtKB-ARBA"/>
</dbReference>
<dbReference type="GO" id="GO:0016740">
    <property type="term" value="F:transferase activity"/>
    <property type="evidence" value="ECO:0007669"/>
    <property type="project" value="UniProtKB-ARBA"/>
</dbReference>
<dbReference type="InterPro" id="IPR004143">
    <property type="entry name" value="BPL_LPL_catalytic"/>
</dbReference>
<evidence type="ECO:0000259" key="1">
    <source>
        <dbReference type="PROSITE" id="PS51733"/>
    </source>
</evidence>
<evidence type="ECO:0000313" key="4">
    <source>
        <dbReference type="Proteomes" id="UP000288943"/>
    </source>
</evidence>
<dbReference type="OrthoDB" id="2080934at2"/>
<proteinExistence type="predicted"/>
<dbReference type="EMBL" id="JAMDMJ010000003">
    <property type="protein sequence ID" value="MCY9594730.1"/>
    <property type="molecule type" value="Genomic_DNA"/>
</dbReference>
<dbReference type="AlphaFoldDB" id="A0A410X1T7"/>
<sequence length="274" mass="29637">MESLPLLPEKITLIDRSGDLDADLLFPFALEELLIRKVGEGADPIVHLWRHPQGLVLGLRDSRLPHAPQAADRIAKEGRTVIVRNSGGAAVPLDPGVVNVTLITPKPVGKIDFHDDFETMYRFLGGVLADWNTGVAKGEIAGSYCPGDFDLSVGGRKFCGIAQRRQARALSVQAFVVVEGTGAEKAAVARSFYDEAGQGAAPDSYPDVEPGRMTSLAEYAGAGLTSPAFCRLTGEWLARQTQVRAADYREFAADEDIAAMMRTMRERYGFKAAD</sequence>
<organism evidence="3 4">
    <name type="scientific">Paenibacillus chitinolyticus</name>
    <dbReference type="NCBI Taxonomy" id="79263"/>
    <lineage>
        <taxon>Bacteria</taxon>
        <taxon>Bacillati</taxon>
        <taxon>Bacillota</taxon>
        <taxon>Bacilli</taxon>
        <taxon>Bacillales</taxon>
        <taxon>Paenibacillaceae</taxon>
        <taxon>Paenibacillus</taxon>
    </lineage>
</organism>
<dbReference type="GO" id="GO:0016874">
    <property type="term" value="F:ligase activity"/>
    <property type="evidence" value="ECO:0007669"/>
    <property type="project" value="UniProtKB-KW"/>
</dbReference>
<dbReference type="Pfam" id="PF21948">
    <property type="entry name" value="LplA-B_cat"/>
    <property type="match status" value="1"/>
</dbReference>
<protein>
    <submittedName>
        <fullName evidence="3">Lipoate--protein ligase family protein</fullName>
    </submittedName>
</protein>
<evidence type="ECO:0000313" key="3">
    <source>
        <dbReference type="EMBL" id="QAV20578.1"/>
    </source>
</evidence>
<dbReference type="GeneID" id="95377866"/>
<evidence type="ECO:0000313" key="2">
    <source>
        <dbReference type="EMBL" id="MCY9594730.1"/>
    </source>
</evidence>
<dbReference type="PANTHER" id="PTHR43679:SF2">
    <property type="entry name" value="OCTANOYL-[GCVH]:PROTEIN N-OCTANOYLTRANSFERASE"/>
    <property type="match status" value="1"/>
</dbReference>
<dbReference type="GO" id="GO:0140096">
    <property type="term" value="F:catalytic activity, acting on a protein"/>
    <property type="evidence" value="ECO:0007669"/>
    <property type="project" value="UniProtKB-ARBA"/>
</dbReference>
<dbReference type="SUPFAM" id="SSF55681">
    <property type="entry name" value="Class II aaRS and biotin synthetases"/>
    <property type="match status" value="1"/>
</dbReference>
<dbReference type="InterPro" id="IPR050664">
    <property type="entry name" value="Octanoyltrans_LipM/LipL"/>
</dbReference>
<evidence type="ECO:0000313" key="5">
    <source>
        <dbReference type="Proteomes" id="UP001527202"/>
    </source>
</evidence>
<name>A0A410X1T7_9BACL</name>
<keyword evidence="3" id="KW-0436">Ligase</keyword>
<dbReference type="CDD" id="cd16443">
    <property type="entry name" value="LplA"/>
    <property type="match status" value="1"/>
</dbReference>
<feature type="domain" description="BPL/LPL catalytic" evidence="1">
    <location>
        <begin position="40"/>
        <end position="224"/>
    </location>
</feature>